<reference evidence="3" key="1">
    <citation type="journal article" date="2017" name="Nat. Ecol. Evol.">
        <title>Genome expansion and lineage-specific genetic innovations in the forest pathogenic fungi Armillaria.</title>
        <authorList>
            <person name="Sipos G."/>
            <person name="Prasanna A.N."/>
            <person name="Walter M.C."/>
            <person name="O'Connor E."/>
            <person name="Balint B."/>
            <person name="Krizsan K."/>
            <person name="Kiss B."/>
            <person name="Hess J."/>
            <person name="Varga T."/>
            <person name="Slot J."/>
            <person name="Riley R."/>
            <person name="Boka B."/>
            <person name="Rigling D."/>
            <person name="Barry K."/>
            <person name="Lee J."/>
            <person name="Mihaltcheva S."/>
            <person name="LaButti K."/>
            <person name="Lipzen A."/>
            <person name="Waldron R."/>
            <person name="Moloney N.M."/>
            <person name="Sperisen C."/>
            <person name="Kredics L."/>
            <person name="Vagvoelgyi C."/>
            <person name="Patrignani A."/>
            <person name="Fitzpatrick D."/>
            <person name="Nagy I."/>
            <person name="Doyle S."/>
            <person name="Anderson J.B."/>
            <person name="Grigoriev I.V."/>
            <person name="Gueldener U."/>
            <person name="Muensterkoetter M."/>
            <person name="Nagy L.G."/>
        </authorList>
    </citation>
    <scope>NUCLEOTIDE SEQUENCE [LARGE SCALE GENOMIC DNA]</scope>
    <source>
        <strain evidence="3">C18/9</strain>
    </source>
</reference>
<protein>
    <submittedName>
        <fullName evidence="2">Uncharacterized protein</fullName>
    </submittedName>
</protein>
<dbReference type="Proteomes" id="UP000219338">
    <property type="component" value="Unassembled WGS sequence"/>
</dbReference>
<accession>A0A284S2A1</accession>
<evidence type="ECO:0000256" key="1">
    <source>
        <dbReference type="SAM" id="MobiDB-lite"/>
    </source>
</evidence>
<name>A0A284S2A1_ARMOS</name>
<sequence>MQEADEECNIVNLSSEEEVMYFCPFQPPTMTPSPVTTVTPPPPPLPKFAFSPTATSPPLPTSVRGKYDSTFPTLLSNASFDVPYEEIVEGDLQFLPVEREQ</sequence>
<gene>
    <name evidence="2" type="ORF">ARMOST_18579</name>
</gene>
<dbReference type="AlphaFoldDB" id="A0A284S2A1"/>
<organism evidence="2 3">
    <name type="scientific">Armillaria ostoyae</name>
    <name type="common">Armillaria root rot fungus</name>
    <dbReference type="NCBI Taxonomy" id="47428"/>
    <lineage>
        <taxon>Eukaryota</taxon>
        <taxon>Fungi</taxon>
        <taxon>Dikarya</taxon>
        <taxon>Basidiomycota</taxon>
        <taxon>Agaricomycotina</taxon>
        <taxon>Agaricomycetes</taxon>
        <taxon>Agaricomycetidae</taxon>
        <taxon>Agaricales</taxon>
        <taxon>Marasmiineae</taxon>
        <taxon>Physalacriaceae</taxon>
        <taxon>Armillaria</taxon>
    </lineage>
</organism>
<keyword evidence="3" id="KW-1185">Reference proteome</keyword>
<evidence type="ECO:0000313" key="2">
    <source>
        <dbReference type="EMBL" id="SJL15097.1"/>
    </source>
</evidence>
<evidence type="ECO:0000313" key="3">
    <source>
        <dbReference type="Proteomes" id="UP000219338"/>
    </source>
</evidence>
<proteinExistence type="predicted"/>
<dbReference type="EMBL" id="FUEG01000027">
    <property type="protein sequence ID" value="SJL15097.1"/>
    <property type="molecule type" value="Genomic_DNA"/>
</dbReference>
<feature type="region of interest" description="Disordered" evidence="1">
    <location>
        <begin position="32"/>
        <end position="61"/>
    </location>
</feature>